<evidence type="ECO:0000313" key="1">
    <source>
        <dbReference type="EMBL" id="KCW62686.1"/>
    </source>
</evidence>
<dbReference type="EMBL" id="KK198759">
    <property type="protein sequence ID" value="KCW62686.1"/>
    <property type="molecule type" value="Genomic_DNA"/>
</dbReference>
<dbReference type="InParanoid" id="A0A059B9V2"/>
<sequence length="67" mass="7557">MLKIGTNVQHVCPITNWVYPAKLKQPALTLSFCLQGTTAERLMTNCSISQQRCKKLSHAITRRNAEI</sequence>
<organism evidence="1">
    <name type="scientific">Eucalyptus grandis</name>
    <name type="common">Flooded gum</name>
    <dbReference type="NCBI Taxonomy" id="71139"/>
    <lineage>
        <taxon>Eukaryota</taxon>
        <taxon>Viridiplantae</taxon>
        <taxon>Streptophyta</taxon>
        <taxon>Embryophyta</taxon>
        <taxon>Tracheophyta</taxon>
        <taxon>Spermatophyta</taxon>
        <taxon>Magnoliopsida</taxon>
        <taxon>eudicotyledons</taxon>
        <taxon>Gunneridae</taxon>
        <taxon>Pentapetalae</taxon>
        <taxon>rosids</taxon>
        <taxon>malvids</taxon>
        <taxon>Myrtales</taxon>
        <taxon>Myrtaceae</taxon>
        <taxon>Myrtoideae</taxon>
        <taxon>Eucalypteae</taxon>
        <taxon>Eucalyptus</taxon>
    </lineage>
</organism>
<accession>A0A059B9V2</accession>
<reference evidence="1" key="1">
    <citation type="submission" date="2013-07" db="EMBL/GenBank/DDBJ databases">
        <title>The genome of Eucalyptus grandis.</title>
        <authorList>
            <person name="Schmutz J."/>
            <person name="Hayes R."/>
            <person name="Myburg A."/>
            <person name="Tuskan G."/>
            <person name="Grattapaglia D."/>
            <person name="Rokhsar D.S."/>
        </authorList>
    </citation>
    <scope>NUCLEOTIDE SEQUENCE</scope>
    <source>
        <tissue evidence="1">Leaf extractions</tissue>
    </source>
</reference>
<protein>
    <submittedName>
        <fullName evidence="1">Uncharacterized protein</fullName>
    </submittedName>
</protein>
<proteinExistence type="predicted"/>
<gene>
    <name evidence="1" type="ORF">EUGRSUZ_G00247</name>
</gene>
<dbReference type="AlphaFoldDB" id="A0A059B9V2"/>
<dbReference type="Gramene" id="KCW62686">
    <property type="protein sequence ID" value="KCW62686"/>
    <property type="gene ID" value="EUGRSUZ_G00247"/>
</dbReference>
<name>A0A059B9V2_EUCGR</name>